<gene>
    <name evidence="1" type="ORF">LSCM1_00727</name>
</gene>
<name>A0A836GCE5_9TRYP</name>
<dbReference type="GeneID" id="92510881"/>
<proteinExistence type="predicted"/>
<dbReference type="InterPro" id="IPR039298">
    <property type="entry name" value="ACOT13"/>
</dbReference>
<accession>A0A836GCE5</accession>
<dbReference type="AlphaFoldDB" id="A0A836GCE5"/>
<evidence type="ECO:0000313" key="1">
    <source>
        <dbReference type="EMBL" id="KAG5464537.1"/>
    </source>
</evidence>
<dbReference type="InterPro" id="IPR029069">
    <property type="entry name" value="HotDog_dom_sf"/>
</dbReference>
<dbReference type="KEGG" id="lmat:92510881"/>
<dbReference type="CDD" id="cd03443">
    <property type="entry name" value="PaaI_thioesterase"/>
    <property type="match status" value="1"/>
</dbReference>
<organism evidence="1 2">
    <name type="scientific">Leishmania martiniquensis</name>
    <dbReference type="NCBI Taxonomy" id="1580590"/>
    <lineage>
        <taxon>Eukaryota</taxon>
        <taxon>Discoba</taxon>
        <taxon>Euglenozoa</taxon>
        <taxon>Kinetoplastea</taxon>
        <taxon>Metakinetoplastina</taxon>
        <taxon>Trypanosomatida</taxon>
        <taxon>Trypanosomatidae</taxon>
        <taxon>Leishmaniinae</taxon>
        <taxon>Leishmania</taxon>
    </lineage>
</organism>
<evidence type="ECO:0008006" key="3">
    <source>
        <dbReference type="Google" id="ProtNLM"/>
    </source>
</evidence>
<sequence length="159" mass="17447">MQATRFLINAVVIKHAAAAAQQIMSHPQSYSAALLSTVRFSPERIKERPDEALVFPWEAKRGSHNGIKSVHGGALSSLADVFTRIHVCARRPQACVESVSFEISFLSVVHEDKRCNCVTHLARQEKGIVFTDFAFEDESSGEVYARGSHILAVSPRIGG</sequence>
<reference evidence="1 2" key="1">
    <citation type="submission" date="2021-03" db="EMBL/GenBank/DDBJ databases">
        <title>Leishmania (Mundinia) martiniquensis Genome sequencing and assembly.</title>
        <authorList>
            <person name="Almutairi H."/>
            <person name="Gatherer D."/>
        </authorList>
    </citation>
    <scope>NUCLEOTIDE SEQUENCE [LARGE SCALE GENOMIC DNA]</scope>
    <source>
        <strain evidence="1">LSCM1</strain>
    </source>
</reference>
<protein>
    <recommendedName>
        <fullName evidence="3">Thioesterase domain-containing protein</fullName>
    </recommendedName>
</protein>
<keyword evidence="2" id="KW-1185">Reference proteome</keyword>
<dbReference type="EMBL" id="JAFEUZ010000036">
    <property type="protein sequence ID" value="KAG5464537.1"/>
    <property type="molecule type" value="Genomic_DNA"/>
</dbReference>
<dbReference type="SUPFAM" id="SSF54637">
    <property type="entry name" value="Thioesterase/thiol ester dehydrase-isomerase"/>
    <property type="match status" value="1"/>
</dbReference>
<dbReference type="Gene3D" id="3.10.129.10">
    <property type="entry name" value="Hotdog Thioesterase"/>
    <property type="match status" value="1"/>
</dbReference>
<evidence type="ECO:0000313" key="2">
    <source>
        <dbReference type="Proteomes" id="UP000673552"/>
    </source>
</evidence>
<dbReference type="RefSeq" id="XP_067174474.1">
    <property type="nucleotide sequence ID" value="XM_067318369.1"/>
</dbReference>
<dbReference type="PANTHER" id="PTHR21660">
    <property type="entry name" value="THIOESTERASE SUPERFAMILY MEMBER-RELATED"/>
    <property type="match status" value="1"/>
</dbReference>
<comment type="caution">
    <text evidence="1">The sequence shown here is derived from an EMBL/GenBank/DDBJ whole genome shotgun (WGS) entry which is preliminary data.</text>
</comment>
<dbReference type="GO" id="GO:0047617">
    <property type="term" value="F:fatty acyl-CoA hydrolase activity"/>
    <property type="evidence" value="ECO:0007669"/>
    <property type="project" value="InterPro"/>
</dbReference>
<dbReference type="PANTHER" id="PTHR21660:SF56">
    <property type="entry name" value="THIOESTERASE DOMAIN-CONTAINING PROTEIN"/>
    <property type="match status" value="1"/>
</dbReference>
<dbReference type="Proteomes" id="UP000673552">
    <property type="component" value="Chromosome 36"/>
</dbReference>
<dbReference type="OrthoDB" id="46529at2759"/>
<dbReference type="SMR" id="A0A836GCE5"/>